<sequence length="62" mass="6585">MDTSVRAAICQDCDWQVSGSSAWNAAEVHETDTGHTVKRTGPGARGTRPARFTQPLEGPSDA</sequence>
<dbReference type="Proteomes" id="UP001232536">
    <property type="component" value="Unassembled WGS sequence"/>
</dbReference>
<proteinExistence type="predicted"/>
<protein>
    <recommendedName>
        <fullName evidence="4">C2H2-type domain-containing protein</fullName>
    </recommendedName>
</protein>
<comment type="caution">
    <text evidence="2">The sequence shown here is derived from an EMBL/GenBank/DDBJ whole genome shotgun (WGS) entry which is preliminary data.</text>
</comment>
<name>A0ABT9D595_9CELL</name>
<organism evidence="2 3">
    <name type="scientific">Actinotalea lenta</name>
    <dbReference type="NCBI Taxonomy" id="3064654"/>
    <lineage>
        <taxon>Bacteria</taxon>
        <taxon>Bacillati</taxon>
        <taxon>Actinomycetota</taxon>
        <taxon>Actinomycetes</taxon>
        <taxon>Micrococcales</taxon>
        <taxon>Cellulomonadaceae</taxon>
        <taxon>Actinotalea</taxon>
    </lineage>
</organism>
<dbReference type="RefSeq" id="WP_304599638.1">
    <property type="nucleotide sequence ID" value="NZ_JAUQYO010000004.1"/>
</dbReference>
<dbReference type="EMBL" id="JAUQYP010000001">
    <property type="protein sequence ID" value="MDO8105945.1"/>
    <property type="molecule type" value="Genomic_DNA"/>
</dbReference>
<evidence type="ECO:0000313" key="3">
    <source>
        <dbReference type="Proteomes" id="UP001232536"/>
    </source>
</evidence>
<keyword evidence="3" id="KW-1185">Reference proteome</keyword>
<reference evidence="2 3" key="1">
    <citation type="submission" date="2023-07" db="EMBL/GenBank/DDBJ databases">
        <title>Description of novel actinomycetes strains, isolated from tidal flat sediment.</title>
        <authorList>
            <person name="Lu C."/>
        </authorList>
    </citation>
    <scope>NUCLEOTIDE SEQUENCE [LARGE SCALE GENOMIC DNA]</scope>
    <source>
        <strain evidence="2 3">SYSU T00b441</strain>
    </source>
</reference>
<accession>A0ABT9D595</accession>
<evidence type="ECO:0000256" key="1">
    <source>
        <dbReference type="SAM" id="MobiDB-lite"/>
    </source>
</evidence>
<evidence type="ECO:0000313" key="2">
    <source>
        <dbReference type="EMBL" id="MDO8105945.1"/>
    </source>
</evidence>
<evidence type="ECO:0008006" key="4">
    <source>
        <dbReference type="Google" id="ProtNLM"/>
    </source>
</evidence>
<feature type="region of interest" description="Disordered" evidence="1">
    <location>
        <begin position="28"/>
        <end position="62"/>
    </location>
</feature>
<gene>
    <name evidence="2" type="ORF">Q6348_01895</name>
</gene>